<dbReference type="STRING" id="871741.SAMN05192570_0033"/>
<evidence type="ECO:0000256" key="2">
    <source>
        <dbReference type="SAM" id="Phobius"/>
    </source>
</evidence>
<feature type="compositionally biased region" description="Basic and acidic residues" evidence="1">
    <location>
        <begin position="12"/>
        <end position="29"/>
    </location>
</feature>
<keyword evidence="2" id="KW-0472">Membrane</keyword>
<feature type="transmembrane region" description="Helical" evidence="2">
    <location>
        <begin position="51"/>
        <end position="70"/>
    </location>
</feature>
<proteinExistence type="predicted"/>
<organism evidence="3 4">
    <name type="scientific">Brevundimonas viscosa</name>
    <dbReference type="NCBI Taxonomy" id="871741"/>
    <lineage>
        <taxon>Bacteria</taxon>
        <taxon>Pseudomonadati</taxon>
        <taxon>Pseudomonadota</taxon>
        <taxon>Alphaproteobacteria</taxon>
        <taxon>Caulobacterales</taxon>
        <taxon>Caulobacteraceae</taxon>
        <taxon>Brevundimonas</taxon>
    </lineage>
</organism>
<sequence length="140" mass="15208">MAMEADGVAGRIENREQAEDRRVRVERRGRDRRKPGTRVNREAPMRSLMKMLGAYGVGLMAAVLALTLLASELVGVGVPVTALAFEAAAMGAAILLLALGSLEQRLIEIRLELMMLNGGRREADRRGGERRGGPEDRRGG</sequence>
<evidence type="ECO:0000256" key="1">
    <source>
        <dbReference type="SAM" id="MobiDB-lite"/>
    </source>
</evidence>
<feature type="transmembrane region" description="Helical" evidence="2">
    <location>
        <begin position="76"/>
        <end position="100"/>
    </location>
</feature>
<dbReference type="RefSeq" id="WP_092313222.1">
    <property type="nucleotide sequence ID" value="NZ_FOZV01000010.1"/>
</dbReference>
<keyword evidence="4" id="KW-1185">Reference proteome</keyword>
<evidence type="ECO:0000313" key="4">
    <source>
        <dbReference type="Proteomes" id="UP000198788"/>
    </source>
</evidence>
<keyword evidence="2" id="KW-1133">Transmembrane helix</keyword>
<reference evidence="4" key="1">
    <citation type="submission" date="2016-10" db="EMBL/GenBank/DDBJ databases">
        <authorList>
            <person name="Varghese N."/>
            <person name="Submissions S."/>
        </authorList>
    </citation>
    <scope>NUCLEOTIDE SEQUENCE [LARGE SCALE GENOMIC DNA]</scope>
    <source>
        <strain evidence="4">CGMCC 1.10683</strain>
    </source>
</reference>
<gene>
    <name evidence="3" type="ORF">SAMN05192570_0033</name>
</gene>
<dbReference type="AlphaFoldDB" id="A0A1I6TGJ8"/>
<keyword evidence="2" id="KW-0812">Transmembrane</keyword>
<evidence type="ECO:0000313" key="3">
    <source>
        <dbReference type="EMBL" id="SFS88286.1"/>
    </source>
</evidence>
<accession>A0A1I6TGJ8</accession>
<feature type="region of interest" description="Disordered" evidence="1">
    <location>
        <begin position="1"/>
        <end position="43"/>
    </location>
</feature>
<feature type="region of interest" description="Disordered" evidence="1">
    <location>
        <begin position="121"/>
        <end position="140"/>
    </location>
</feature>
<dbReference type="EMBL" id="FOZV01000010">
    <property type="protein sequence ID" value="SFS88286.1"/>
    <property type="molecule type" value="Genomic_DNA"/>
</dbReference>
<dbReference type="Proteomes" id="UP000198788">
    <property type="component" value="Unassembled WGS sequence"/>
</dbReference>
<name>A0A1I6TGJ8_9CAUL</name>
<protein>
    <submittedName>
        <fullName evidence="3">Uncharacterized protein</fullName>
    </submittedName>
</protein>